<dbReference type="Gene3D" id="3.20.20.70">
    <property type="entry name" value="Aldolase class I"/>
    <property type="match status" value="2"/>
</dbReference>
<keyword evidence="6" id="KW-1185">Reference proteome</keyword>
<evidence type="ECO:0000313" key="5">
    <source>
        <dbReference type="EMBL" id="KOB76265.1"/>
    </source>
</evidence>
<dbReference type="Proteomes" id="UP000037510">
    <property type="component" value="Unassembled WGS sequence"/>
</dbReference>
<dbReference type="GO" id="GO:0005737">
    <property type="term" value="C:cytoplasm"/>
    <property type="evidence" value="ECO:0007669"/>
    <property type="project" value="TreeGrafter"/>
</dbReference>
<proteinExistence type="inferred from homology"/>
<feature type="non-terminal residue" evidence="5">
    <location>
        <position position="150"/>
    </location>
</feature>
<dbReference type="Pfam" id="PF16499">
    <property type="entry name" value="Melibiase_2"/>
    <property type="match status" value="2"/>
</dbReference>
<comment type="caution">
    <text evidence="5">The sequence shown here is derived from an EMBL/GenBank/DDBJ whole genome shotgun (WGS) entry which is preliminary data.</text>
</comment>
<organism evidence="5 6">
    <name type="scientific">Operophtera brumata</name>
    <name type="common">Winter moth</name>
    <name type="synonym">Phalaena brumata</name>
    <dbReference type="NCBI Taxonomy" id="104452"/>
    <lineage>
        <taxon>Eukaryota</taxon>
        <taxon>Metazoa</taxon>
        <taxon>Ecdysozoa</taxon>
        <taxon>Arthropoda</taxon>
        <taxon>Hexapoda</taxon>
        <taxon>Insecta</taxon>
        <taxon>Pterygota</taxon>
        <taxon>Neoptera</taxon>
        <taxon>Endopterygota</taxon>
        <taxon>Lepidoptera</taxon>
        <taxon>Glossata</taxon>
        <taxon>Ditrysia</taxon>
        <taxon>Geometroidea</taxon>
        <taxon>Geometridae</taxon>
        <taxon>Larentiinae</taxon>
        <taxon>Operophtera</taxon>
    </lineage>
</organism>
<name>A0A0L7LLG4_OPEBR</name>
<dbReference type="InterPro" id="IPR002241">
    <property type="entry name" value="Glyco_hydro_27"/>
</dbReference>
<accession>A0A0L7LLG4</accession>
<evidence type="ECO:0000313" key="6">
    <source>
        <dbReference type="Proteomes" id="UP000037510"/>
    </source>
</evidence>
<feature type="chain" id="PRO_5005573349" evidence="4">
    <location>
        <begin position="22"/>
        <end position="150"/>
    </location>
</feature>
<dbReference type="PANTHER" id="PTHR11452:SF86">
    <property type="entry name" value="ALPHA-GALACTOSIDASE"/>
    <property type="match status" value="1"/>
</dbReference>
<reference evidence="5 6" key="1">
    <citation type="journal article" date="2015" name="Genome Biol. Evol.">
        <title>The genome of winter moth (Operophtera brumata) provides a genomic perspective on sexual dimorphism and phenology.</title>
        <authorList>
            <person name="Derks M.F."/>
            <person name="Smit S."/>
            <person name="Salis L."/>
            <person name="Schijlen E."/>
            <person name="Bossers A."/>
            <person name="Mateman C."/>
            <person name="Pijl A.S."/>
            <person name="de Ridder D."/>
            <person name="Groenen M.A."/>
            <person name="Visser M.E."/>
            <person name="Megens H.J."/>
        </authorList>
    </citation>
    <scope>NUCLEOTIDE SEQUENCE [LARGE SCALE GENOMIC DNA]</scope>
    <source>
        <strain evidence="5">WM2013NL</strain>
        <tissue evidence="5">Head and thorax</tissue>
    </source>
</reference>
<dbReference type="InterPro" id="IPR013785">
    <property type="entry name" value="Aldolase_TIM"/>
</dbReference>
<protein>
    <submittedName>
        <fullName evidence="5">Alpha-N-acetylgalactosaminidase</fullName>
    </submittedName>
</protein>
<evidence type="ECO:0000256" key="2">
    <source>
        <dbReference type="ARBA" id="ARBA00022801"/>
    </source>
</evidence>
<dbReference type="EMBL" id="JTDY01000675">
    <property type="protein sequence ID" value="KOB76265.1"/>
    <property type="molecule type" value="Genomic_DNA"/>
</dbReference>
<dbReference type="STRING" id="104452.A0A0L7LLG4"/>
<dbReference type="AlphaFoldDB" id="A0A0L7LLG4"/>
<dbReference type="InterPro" id="IPR017853">
    <property type="entry name" value="GH"/>
</dbReference>
<dbReference type="GO" id="GO:0009311">
    <property type="term" value="P:oligosaccharide metabolic process"/>
    <property type="evidence" value="ECO:0007669"/>
    <property type="project" value="TreeGrafter"/>
</dbReference>
<comment type="similarity">
    <text evidence="1">Belongs to the glycosyl hydrolase 27 family.</text>
</comment>
<evidence type="ECO:0000256" key="1">
    <source>
        <dbReference type="ARBA" id="ARBA00009743"/>
    </source>
</evidence>
<feature type="signal peptide" evidence="4">
    <location>
        <begin position="1"/>
        <end position="21"/>
    </location>
</feature>
<keyword evidence="3" id="KW-0326">Glycosidase</keyword>
<keyword evidence="4" id="KW-0732">Signal</keyword>
<gene>
    <name evidence="5" type="ORF">OBRU01_06127</name>
</gene>
<dbReference type="GO" id="GO:0016139">
    <property type="term" value="P:glycoside catabolic process"/>
    <property type="evidence" value="ECO:0007669"/>
    <property type="project" value="TreeGrafter"/>
</dbReference>
<evidence type="ECO:0000256" key="3">
    <source>
        <dbReference type="ARBA" id="ARBA00023295"/>
    </source>
</evidence>
<dbReference type="GO" id="GO:0004557">
    <property type="term" value="F:alpha-galactosidase activity"/>
    <property type="evidence" value="ECO:0007669"/>
    <property type="project" value="TreeGrafter"/>
</dbReference>
<dbReference type="SUPFAM" id="SSF51445">
    <property type="entry name" value="(Trans)glycosidases"/>
    <property type="match status" value="2"/>
</dbReference>
<keyword evidence="2" id="KW-0378">Hydrolase</keyword>
<sequence>MEAWKLCLLTVSVWLVGSTSGLDNGLVLTPPMGWLAWERFRCNTDCKNDPENWYAAAGYEYINVDDCWPERERGPSGELVADRERFPYGIKSLADYYNVDDCWPERERGPSGELVADRERFPYGIKSLADYVSTTWTTAGRSASAGPPAS</sequence>
<evidence type="ECO:0000256" key="4">
    <source>
        <dbReference type="SAM" id="SignalP"/>
    </source>
</evidence>
<dbReference type="PANTHER" id="PTHR11452">
    <property type="entry name" value="ALPHA-GALACTOSIDASE/ALPHA-N-ACETYLGALACTOSAMINIDASE"/>
    <property type="match status" value="1"/>
</dbReference>